<feature type="region of interest" description="Disordered" evidence="1">
    <location>
        <begin position="64"/>
        <end position="86"/>
    </location>
</feature>
<organism evidence="2 3">
    <name type="scientific">Parvibacter caecicola</name>
    <dbReference type="NCBI Taxonomy" id="747645"/>
    <lineage>
        <taxon>Bacteria</taxon>
        <taxon>Bacillati</taxon>
        <taxon>Actinomycetota</taxon>
        <taxon>Coriobacteriia</taxon>
        <taxon>Coriobacteriales</taxon>
        <taxon>Coriobacteriaceae</taxon>
        <taxon>Parvibacter</taxon>
    </lineage>
</organism>
<dbReference type="EMBL" id="SSTM01000001">
    <property type="protein sequence ID" value="TJW12377.1"/>
    <property type="molecule type" value="Genomic_DNA"/>
</dbReference>
<name>A0A4V5KK66_9ACTN</name>
<keyword evidence="3" id="KW-1185">Reference proteome</keyword>
<protein>
    <submittedName>
        <fullName evidence="2">Uncharacterized protein</fullName>
    </submittedName>
</protein>
<accession>A0A4V5KK66</accession>
<evidence type="ECO:0000313" key="2">
    <source>
        <dbReference type="EMBL" id="TJW12377.1"/>
    </source>
</evidence>
<proteinExistence type="predicted"/>
<dbReference type="Proteomes" id="UP000309454">
    <property type="component" value="Unassembled WGS sequence"/>
</dbReference>
<reference evidence="2 3" key="1">
    <citation type="submission" date="2019-04" db="EMBL/GenBank/DDBJ databases">
        <title>Microbes associate with the intestines of laboratory mice.</title>
        <authorList>
            <person name="Navarre W."/>
            <person name="Wong E."/>
            <person name="Huang K.C."/>
            <person name="Tropini C."/>
            <person name="Ng K."/>
            <person name="Yu B."/>
        </authorList>
    </citation>
    <scope>NUCLEOTIDE SEQUENCE [LARGE SCALE GENOMIC DNA]</scope>
    <source>
        <strain evidence="2 3">NM48_B13</strain>
    </source>
</reference>
<evidence type="ECO:0000313" key="3">
    <source>
        <dbReference type="Proteomes" id="UP000309454"/>
    </source>
</evidence>
<dbReference type="AlphaFoldDB" id="A0A4V5KK66"/>
<dbReference type="OrthoDB" id="3173802at2"/>
<dbReference type="RefSeq" id="WP_136845278.1">
    <property type="nucleotide sequence ID" value="NZ_SSTM01000001.1"/>
</dbReference>
<gene>
    <name evidence="2" type="ORF">E5982_01900</name>
</gene>
<comment type="caution">
    <text evidence="2">The sequence shown here is derived from an EMBL/GenBank/DDBJ whole genome shotgun (WGS) entry which is preliminary data.</text>
</comment>
<sequence length="248" mass="26227">MKITREKIALLIFAALLAVVAAASVSYFFTSRNFNVAASYVDDQVGSMEDYTVVVYNGTVGPQEESDAADTAAPWMGNGAPAGQEGTDAQVEEGRKILELGEAEDGLGHKVYLSDVNDLYREKGASVLSLNLTKAGQYEEPQLFTVGERKIGVLEVSAYVSERKLKKLADGLRERGASSVVCIARTTVLLASPASVDVLIVTGPEKDLSVDGGFVDGTFVVRTPDVGSVGALVINHANVVSARVISPE</sequence>
<evidence type="ECO:0000256" key="1">
    <source>
        <dbReference type="SAM" id="MobiDB-lite"/>
    </source>
</evidence>